<accession>A0A401ZFL2</accession>
<feature type="transmembrane region" description="Helical" evidence="7">
    <location>
        <begin position="35"/>
        <end position="56"/>
    </location>
</feature>
<keyword evidence="7" id="KW-0812">Transmembrane</keyword>
<keyword evidence="7" id="KW-0472">Membrane</keyword>
<feature type="transmembrane region" description="Helical" evidence="7">
    <location>
        <begin position="213"/>
        <end position="233"/>
    </location>
</feature>
<feature type="transmembrane region" description="Helical" evidence="7">
    <location>
        <begin position="142"/>
        <end position="162"/>
    </location>
</feature>
<feature type="transmembrane region" description="Helical" evidence="7">
    <location>
        <begin position="680"/>
        <end position="701"/>
    </location>
</feature>
<dbReference type="SMART" id="SM00387">
    <property type="entry name" value="HATPase_c"/>
    <property type="match status" value="1"/>
</dbReference>
<dbReference type="InterPro" id="IPR004358">
    <property type="entry name" value="Sig_transdc_His_kin-like_C"/>
</dbReference>
<dbReference type="Gene3D" id="1.10.287.130">
    <property type="match status" value="1"/>
</dbReference>
<dbReference type="SUPFAM" id="SSF55874">
    <property type="entry name" value="ATPase domain of HSP90 chaperone/DNA topoisomerase II/histidine kinase"/>
    <property type="match status" value="1"/>
</dbReference>
<evidence type="ECO:0000256" key="1">
    <source>
        <dbReference type="ARBA" id="ARBA00000085"/>
    </source>
</evidence>
<evidence type="ECO:0000256" key="5">
    <source>
        <dbReference type="ARBA" id="ARBA00022777"/>
    </source>
</evidence>
<dbReference type="FunFam" id="3.30.565.10:FF:000006">
    <property type="entry name" value="Sensor histidine kinase WalK"/>
    <property type="match status" value="1"/>
</dbReference>
<dbReference type="InterPro" id="IPR005467">
    <property type="entry name" value="His_kinase_dom"/>
</dbReference>
<dbReference type="Gene3D" id="3.30.565.10">
    <property type="entry name" value="Histidine kinase-like ATPase, C-terminal domain"/>
    <property type="match status" value="1"/>
</dbReference>
<keyword evidence="4" id="KW-0808">Transferase</keyword>
<reference evidence="10" key="1">
    <citation type="submission" date="2018-12" db="EMBL/GenBank/DDBJ databases">
        <title>Tengunoibacter tsumagoiensis gen. nov., sp. nov., Dictyobacter kobayashii sp. nov., D. alpinus sp. nov., and D. joshuensis sp. nov. and description of Dictyobacteraceae fam. nov. within the order Ktedonobacterales isolated from Tengu-no-mugimeshi.</title>
        <authorList>
            <person name="Wang C.M."/>
            <person name="Zheng Y."/>
            <person name="Sakai Y."/>
            <person name="Toyoda A."/>
            <person name="Minakuchi Y."/>
            <person name="Abe K."/>
            <person name="Yokota A."/>
            <person name="Yabe S."/>
        </authorList>
    </citation>
    <scope>NUCLEOTIDE SEQUENCE [LARGE SCALE GENOMIC DNA]</scope>
    <source>
        <strain evidence="10">S-27</strain>
    </source>
</reference>
<comment type="caution">
    <text evidence="9">The sequence shown here is derived from an EMBL/GenBank/DDBJ whole genome shotgun (WGS) entry which is preliminary data.</text>
</comment>
<evidence type="ECO:0000313" key="9">
    <source>
        <dbReference type="EMBL" id="GCE05652.1"/>
    </source>
</evidence>
<dbReference type="PROSITE" id="PS51257">
    <property type="entry name" value="PROKAR_LIPOPROTEIN"/>
    <property type="match status" value="1"/>
</dbReference>
<feature type="transmembrane region" description="Helical" evidence="7">
    <location>
        <begin position="77"/>
        <end position="95"/>
    </location>
</feature>
<feature type="transmembrane region" description="Helical" evidence="7">
    <location>
        <begin position="245"/>
        <end position="265"/>
    </location>
</feature>
<dbReference type="SUPFAM" id="SSF55781">
    <property type="entry name" value="GAF domain-like"/>
    <property type="match status" value="2"/>
</dbReference>
<keyword evidence="5" id="KW-0418">Kinase</keyword>
<keyword evidence="10" id="KW-1185">Reference proteome</keyword>
<keyword evidence="7" id="KW-1133">Transmembrane helix</keyword>
<dbReference type="InterPro" id="IPR036890">
    <property type="entry name" value="HATPase_C_sf"/>
</dbReference>
<dbReference type="Pfam" id="PF02518">
    <property type="entry name" value="HATPase_c"/>
    <property type="match status" value="1"/>
</dbReference>
<dbReference type="InterPro" id="IPR003594">
    <property type="entry name" value="HATPase_dom"/>
</dbReference>
<dbReference type="InterPro" id="IPR029016">
    <property type="entry name" value="GAF-like_dom_sf"/>
</dbReference>
<dbReference type="Pfam" id="PF00512">
    <property type="entry name" value="HisKA"/>
    <property type="match status" value="1"/>
</dbReference>
<dbReference type="OrthoDB" id="136568at2"/>
<feature type="transmembrane region" description="Helical" evidence="7">
    <location>
        <begin position="107"/>
        <end position="130"/>
    </location>
</feature>
<protein>
    <recommendedName>
        <fullName evidence="2">histidine kinase</fullName>
        <ecNumber evidence="2">2.7.13.3</ecNumber>
    </recommendedName>
</protein>
<dbReference type="PANTHER" id="PTHR43047">
    <property type="entry name" value="TWO-COMPONENT HISTIDINE PROTEIN KINASE"/>
    <property type="match status" value="1"/>
</dbReference>
<dbReference type="Gene3D" id="3.30.450.40">
    <property type="match status" value="2"/>
</dbReference>
<comment type="catalytic activity">
    <reaction evidence="1">
        <text>ATP + protein L-histidine = ADP + protein N-phospho-L-histidine.</text>
        <dbReference type="EC" id="2.7.13.3"/>
    </reaction>
</comment>
<dbReference type="CDD" id="cd00082">
    <property type="entry name" value="HisKA"/>
    <property type="match status" value="1"/>
</dbReference>
<dbReference type="RefSeq" id="WP_160145871.1">
    <property type="nucleotide sequence ID" value="NZ_BIFQ01000001.1"/>
</dbReference>
<feature type="transmembrane region" description="Helical" evidence="7">
    <location>
        <begin position="341"/>
        <end position="358"/>
    </location>
</feature>
<dbReference type="PROSITE" id="PS50109">
    <property type="entry name" value="HIS_KIN"/>
    <property type="match status" value="1"/>
</dbReference>
<evidence type="ECO:0000256" key="4">
    <source>
        <dbReference type="ARBA" id="ARBA00022679"/>
    </source>
</evidence>
<evidence type="ECO:0000256" key="3">
    <source>
        <dbReference type="ARBA" id="ARBA00022553"/>
    </source>
</evidence>
<evidence type="ECO:0000256" key="6">
    <source>
        <dbReference type="ARBA" id="ARBA00023012"/>
    </source>
</evidence>
<name>A0A401ZFL2_9CHLR</name>
<dbReference type="EC" id="2.7.13.3" evidence="2"/>
<evidence type="ECO:0000313" key="10">
    <source>
        <dbReference type="Proteomes" id="UP000287224"/>
    </source>
</evidence>
<dbReference type="GO" id="GO:0009927">
    <property type="term" value="F:histidine phosphotransfer kinase activity"/>
    <property type="evidence" value="ECO:0007669"/>
    <property type="project" value="TreeGrafter"/>
</dbReference>
<dbReference type="SMART" id="SM00388">
    <property type="entry name" value="HisKA"/>
    <property type="match status" value="1"/>
</dbReference>
<dbReference type="AlphaFoldDB" id="A0A401ZFL2"/>
<proteinExistence type="predicted"/>
<feature type="transmembrane region" description="Helical" evidence="7">
    <location>
        <begin position="310"/>
        <end position="329"/>
    </location>
</feature>
<feature type="domain" description="Histidine kinase" evidence="8">
    <location>
        <begin position="762"/>
        <end position="986"/>
    </location>
</feature>
<evidence type="ECO:0000256" key="2">
    <source>
        <dbReference type="ARBA" id="ARBA00012438"/>
    </source>
</evidence>
<dbReference type="Proteomes" id="UP000287224">
    <property type="component" value="Unassembled WGS sequence"/>
</dbReference>
<dbReference type="Pfam" id="PF01590">
    <property type="entry name" value="GAF"/>
    <property type="match status" value="2"/>
</dbReference>
<sequence>MQKLSRYSIIAAIVASMFVVLSLACLLLLNGLVGLRAVITCARVTVPLAALIGSFWSWQAWYWSRRSRTRIVMQGRLSWLCIALGLLILCTRGVAENIAWYIHDDLYFLPIRYMISSLFYPFLFTAIIALPGISRLSASKVVDVLITTFCLAGICWYLITIYPMVAPPADMLVGEWLPRLRLSIIALAGDVFLLLLFSYFWQQGVRTSMRLPLLLLNVGLALNTLADAGAGWFDANSVLYYQHHVPWIDGCWIASLLVLGLSALYQYQAQARHALSDAELNIASENMAPDKGTSALDTDRICRYKLPIQGMYVPLALLLGGLCVFEVMYIHRPANEGVDGLFTLSSIVGMLIVVRHFFATRENAALLRERDQRFHEAEQVRNLVAQLADILELDTLCEHIMHVVIAQFGFTSVMLLLLEEYNQPLSERSHLLVHTASQLVQPLKCRVTGDSILYQVVAQGYERELHWSTYLSELPGEVRRWQERQHIPSMMFFPIIYQGRILGSLGVARHVLSRTDLSTASMVRSYVDQIATVIEHSYLYQQAREREKFARAMVNISTRLNAAVIEPVELSQLICVEGARALHADYVIFYIRRAEGVLEPLAISIDGQQSSQQLSEWPSLRISEYEQETAQPLHPFLLEVSPYRKMQLLTESSQHAIVSRDHHPGSRQFVLKAKLIRHRIYTAILAPLVTGGHLHGLLIFASSVPLGSNTDLSFDESDIPHAQDFVEQASVAFTNAQLYQRLSTANEQLKELDEMKDQFMVTASHELRTPLTAVQGYIELIAQYDETLPAEQRREFLHKAQLGCEELEVLLRNVMDASRIEAETAIKPALISRVSVQEILEKVLVLIEPQVTQDQRQVSCNIPAQLYVYADPLRLHQVLMNISTNALKYSAPGTPLLFSAGRSPEQDKMVVISVTDKGKGIAPQDQTRIFQRFYRLESDMNSPIRGSGLGLYISRRLIEAMGGKIWIESRGVPGGGSTFHILLPMA</sequence>
<dbReference type="PANTHER" id="PTHR43047:SF72">
    <property type="entry name" value="OSMOSENSING HISTIDINE PROTEIN KINASE SLN1"/>
    <property type="match status" value="1"/>
</dbReference>
<dbReference type="InterPro" id="IPR003661">
    <property type="entry name" value="HisK_dim/P_dom"/>
</dbReference>
<dbReference type="EMBL" id="BIFQ01000001">
    <property type="protein sequence ID" value="GCE05652.1"/>
    <property type="molecule type" value="Genomic_DNA"/>
</dbReference>
<dbReference type="GO" id="GO:0005886">
    <property type="term" value="C:plasma membrane"/>
    <property type="evidence" value="ECO:0007669"/>
    <property type="project" value="TreeGrafter"/>
</dbReference>
<gene>
    <name evidence="9" type="ORF">KDAU_29810</name>
</gene>
<dbReference type="PRINTS" id="PR00344">
    <property type="entry name" value="BCTRLSENSOR"/>
</dbReference>
<dbReference type="SMART" id="SM00065">
    <property type="entry name" value="GAF"/>
    <property type="match status" value="2"/>
</dbReference>
<feature type="transmembrane region" description="Helical" evidence="7">
    <location>
        <begin position="182"/>
        <end position="201"/>
    </location>
</feature>
<keyword evidence="3" id="KW-0597">Phosphoprotein</keyword>
<dbReference type="SUPFAM" id="SSF47384">
    <property type="entry name" value="Homodimeric domain of signal transducing histidine kinase"/>
    <property type="match status" value="1"/>
</dbReference>
<dbReference type="GO" id="GO:0000155">
    <property type="term" value="F:phosphorelay sensor kinase activity"/>
    <property type="evidence" value="ECO:0007669"/>
    <property type="project" value="InterPro"/>
</dbReference>
<keyword evidence="6" id="KW-0902">Two-component regulatory system</keyword>
<dbReference type="InterPro" id="IPR003018">
    <property type="entry name" value="GAF"/>
</dbReference>
<evidence type="ECO:0000259" key="8">
    <source>
        <dbReference type="PROSITE" id="PS50109"/>
    </source>
</evidence>
<organism evidence="9 10">
    <name type="scientific">Dictyobacter aurantiacus</name>
    <dbReference type="NCBI Taxonomy" id="1936993"/>
    <lineage>
        <taxon>Bacteria</taxon>
        <taxon>Bacillati</taxon>
        <taxon>Chloroflexota</taxon>
        <taxon>Ktedonobacteria</taxon>
        <taxon>Ktedonobacterales</taxon>
        <taxon>Dictyobacteraceae</taxon>
        <taxon>Dictyobacter</taxon>
    </lineage>
</organism>
<evidence type="ECO:0000256" key="7">
    <source>
        <dbReference type="SAM" id="Phobius"/>
    </source>
</evidence>
<dbReference type="InterPro" id="IPR036097">
    <property type="entry name" value="HisK_dim/P_sf"/>
</dbReference>
<feature type="transmembrane region" description="Helical" evidence="7">
    <location>
        <begin position="7"/>
        <end position="29"/>
    </location>
</feature>